<evidence type="ECO:0000259" key="16">
    <source>
        <dbReference type="Pfam" id="PF02706"/>
    </source>
</evidence>
<keyword evidence="4" id="KW-0997">Cell inner membrane</keyword>
<dbReference type="GO" id="GO:0005524">
    <property type="term" value="F:ATP binding"/>
    <property type="evidence" value="ECO:0007669"/>
    <property type="project" value="UniProtKB-KW"/>
</dbReference>
<evidence type="ECO:0000256" key="3">
    <source>
        <dbReference type="ARBA" id="ARBA00022475"/>
    </source>
</evidence>
<reference evidence="19" key="1">
    <citation type="submission" date="2016-01" db="EMBL/GenBank/DDBJ databases">
        <authorList>
            <person name="Peeters C."/>
        </authorList>
    </citation>
    <scope>NUCLEOTIDE SEQUENCE [LARGE SCALE GENOMIC DNA]</scope>
    <source>
        <strain evidence="19">LMG 22937</strain>
    </source>
</reference>
<dbReference type="InterPro" id="IPR003856">
    <property type="entry name" value="LPS_length_determ_N"/>
</dbReference>
<feature type="domain" description="AAA" evidence="17">
    <location>
        <begin position="577"/>
        <end position="723"/>
    </location>
</feature>
<organism evidence="19 20">
    <name type="scientific">Caballeronia terrestris</name>
    <dbReference type="NCBI Taxonomy" id="1226301"/>
    <lineage>
        <taxon>Bacteria</taxon>
        <taxon>Pseudomonadati</taxon>
        <taxon>Pseudomonadota</taxon>
        <taxon>Betaproteobacteria</taxon>
        <taxon>Burkholderiales</taxon>
        <taxon>Burkholderiaceae</taxon>
        <taxon>Caballeronia</taxon>
    </lineage>
</organism>
<feature type="domain" description="Polysaccharide chain length determinant N-terminal" evidence="16">
    <location>
        <begin position="25"/>
        <end position="114"/>
    </location>
</feature>
<keyword evidence="6 15" id="KW-0812">Transmembrane</keyword>
<evidence type="ECO:0000256" key="2">
    <source>
        <dbReference type="ARBA" id="ARBA00008883"/>
    </source>
</evidence>
<evidence type="ECO:0000256" key="1">
    <source>
        <dbReference type="ARBA" id="ARBA00004429"/>
    </source>
</evidence>
<keyword evidence="12" id="KW-0829">Tyrosine-protein kinase</keyword>
<evidence type="ECO:0000256" key="11">
    <source>
        <dbReference type="ARBA" id="ARBA00023136"/>
    </source>
</evidence>
<dbReference type="Pfam" id="PF23607">
    <property type="entry name" value="WZC_N"/>
    <property type="match status" value="1"/>
</dbReference>
<feature type="transmembrane region" description="Helical" evidence="15">
    <location>
        <begin position="33"/>
        <end position="53"/>
    </location>
</feature>
<dbReference type="EMBL" id="FCOL02000014">
    <property type="protein sequence ID" value="SAL60012.1"/>
    <property type="molecule type" value="Genomic_DNA"/>
</dbReference>
<comment type="catalytic activity">
    <reaction evidence="13">
        <text>L-tyrosyl-[protein] + ATP = O-phospho-L-tyrosyl-[protein] + ADP + H(+)</text>
        <dbReference type="Rhea" id="RHEA:10596"/>
        <dbReference type="Rhea" id="RHEA-COMP:10136"/>
        <dbReference type="Rhea" id="RHEA-COMP:20101"/>
        <dbReference type="ChEBI" id="CHEBI:15378"/>
        <dbReference type="ChEBI" id="CHEBI:30616"/>
        <dbReference type="ChEBI" id="CHEBI:46858"/>
        <dbReference type="ChEBI" id="CHEBI:61978"/>
        <dbReference type="ChEBI" id="CHEBI:456216"/>
    </reaction>
</comment>
<feature type="domain" description="Tyrosine-protein kinase G-rich" evidence="18">
    <location>
        <begin position="396"/>
        <end position="471"/>
    </location>
</feature>
<name>A0A158ITK4_9BURK</name>
<comment type="caution">
    <text evidence="19">The sequence shown here is derived from an EMBL/GenBank/DDBJ whole genome shotgun (WGS) entry which is preliminary data.</text>
</comment>
<protein>
    <submittedName>
        <fullName evidence="19">Exopolysaccharide biosynthesis protein</fullName>
    </submittedName>
</protein>
<dbReference type="CDD" id="cd05387">
    <property type="entry name" value="BY-kinase"/>
    <property type="match status" value="1"/>
</dbReference>
<dbReference type="OrthoDB" id="9808257at2"/>
<keyword evidence="10 15" id="KW-1133">Transmembrane helix</keyword>
<evidence type="ECO:0000256" key="15">
    <source>
        <dbReference type="SAM" id="Phobius"/>
    </source>
</evidence>
<comment type="subcellular location">
    <subcellularLocation>
        <location evidence="1">Cell inner membrane</location>
        <topology evidence="1">Multi-pass membrane protein</topology>
    </subcellularLocation>
</comment>
<dbReference type="AlphaFoldDB" id="A0A158ITK4"/>
<evidence type="ECO:0000256" key="12">
    <source>
        <dbReference type="ARBA" id="ARBA00023137"/>
    </source>
</evidence>
<evidence type="ECO:0000313" key="20">
    <source>
        <dbReference type="Proteomes" id="UP000054925"/>
    </source>
</evidence>
<dbReference type="PANTHER" id="PTHR32309">
    <property type="entry name" value="TYROSINE-PROTEIN KINASE"/>
    <property type="match status" value="1"/>
</dbReference>
<evidence type="ECO:0000256" key="6">
    <source>
        <dbReference type="ARBA" id="ARBA00022692"/>
    </source>
</evidence>
<keyword evidence="8" id="KW-0418">Kinase</keyword>
<feature type="transmembrane region" description="Helical" evidence="15">
    <location>
        <begin position="449"/>
        <end position="469"/>
    </location>
</feature>
<evidence type="ECO:0000256" key="9">
    <source>
        <dbReference type="ARBA" id="ARBA00022840"/>
    </source>
</evidence>
<dbReference type="InterPro" id="IPR032807">
    <property type="entry name" value="GNVR"/>
</dbReference>
<dbReference type="InterPro" id="IPR027417">
    <property type="entry name" value="P-loop_NTPase"/>
</dbReference>
<evidence type="ECO:0000256" key="4">
    <source>
        <dbReference type="ARBA" id="ARBA00022519"/>
    </source>
</evidence>
<keyword evidence="11 15" id="KW-0472">Membrane</keyword>
<proteinExistence type="inferred from homology"/>
<evidence type="ECO:0000256" key="8">
    <source>
        <dbReference type="ARBA" id="ARBA00022777"/>
    </source>
</evidence>
<dbReference type="InterPro" id="IPR005702">
    <property type="entry name" value="Wzc-like_C"/>
</dbReference>
<dbReference type="RefSeq" id="WP_087656908.1">
    <property type="nucleotide sequence ID" value="NZ_FCOL02000014.1"/>
</dbReference>
<dbReference type="Pfam" id="PF02706">
    <property type="entry name" value="Wzz"/>
    <property type="match status" value="1"/>
</dbReference>
<keyword evidence="5" id="KW-0808">Transferase</keyword>
<evidence type="ECO:0000256" key="7">
    <source>
        <dbReference type="ARBA" id="ARBA00022741"/>
    </source>
</evidence>
<gene>
    <name evidence="19" type="ORF">AWB67_02898</name>
</gene>
<keyword evidence="14" id="KW-0175">Coiled coil</keyword>
<feature type="coiled-coil region" evidence="14">
    <location>
        <begin position="293"/>
        <end position="320"/>
    </location>
</feature>
<dbReference type="PANTHER" id="PTHR32309:SF32">
    <property type="entry name" value="TYROSINE-PROTEIN KINASE ETK-RELATED"/>
    <property type="match status" value="1"/>
</dbReference>
<evidence type="ECO:0000259" key="18">
    <source>
        <dbReference type="Pfam" id="PF13807"/>
    </source>
</evidence>
<dbReference type="Proteomes" id="UP000054925">
    <property type="component" value="Unassembled WGS sequence"/>
</dbReference>
<evidence type="ECO:0000256" key="10">
    <source>
        <dbReference type="ARBA" id="ARBA00022989"/>
    </source>
</evidence>
<dbReference type="NCBIfam" id="TIGR01007">
    <property type="entry name" value="eps_fam"/>
    <property type="match status" value="1"/>
</dbReference>
<accession>A0A158ITK4</accession>
<dbReference type="InterPro" id="IPR050445">
    <property type="entry name" value="Bact_polysacc_biosynth/exp"/>
</dbReference>
<dbReference type="GO" id="GO:0004713">
    <property type="term" value="F:protein tyrosine kinase activity"/>
    <property type="evidence" value="ECO:0007669"/>
    <property type="project" value="UniProtKB-KW"/>
</dbReference>
<keyword evidence="9" id="KW-0067">ATP-binding</keyword>
<dbReference type="Gene3D" id="3.40.50.300">
    <property type="entry name" value="P-loop containing nucleotide triphosphate hydrolases"/>
    <property type="match status" value="1"/>
</dbReference>
<comment type="similarity">
    <text evidence="2">Belongs to the etk/wzc family.</text>
</comment>
<dbReference type="Pfam" id="PF13807">
    <property type="entry name" value="GNVR"/>
    <property type="match status" value="1"/>
</dbReference>
<evidence type="ECO:0000259" key="17">
    <source>
        <dbReference type="Pfam" id="PF13614"/>
    </source>
</evidence>
<dbReference type="GO" id="GO:0005886">
    <property type="term" value="C:plasma membrane"/>
    <property type="evidence" value="ECO:0007669"/>
    <property type="project" value="UniProtKB-SubCell"/>
</dbReference>
<keyword evidence="3" id="KW-1003">Cell membrane</keyword>
<keyword evidence="7" id="KW-0547">Nucleotide-binding</keyword>
<evidence type="ECO:0000256" key="5">
    <source>
        <dbReference type="ARBA" id="ARBA00022679"/>
    </source>
</evidence>
<evidence type="ECO:0000256" key="13">
    <source>
        <dbReference type="ARBA" id="ARBA00053015"/>
    </source>
</evidence>
<keyword evidence="20" id="KW-1185">Reference proteome</keyword>
<evidence type="ECO:0000313" key="19">
    <source>
        <dbReference type="EMBL" id="SAL60012.1"/>
    </source>
</evidence>
<evidence type="ECO:0000256" key="14">
    <source>
        <dbReference type="SAM" id="Coils"/>
    </source>
</evidence>
<sequence>MNTPILEYGPYATSGNTVASRTVNVWRLIIDNMWAVILIVIAVTALATSYAFLATPTFTADAVVRVEFPNPNTFGLNSRSGRSVSEEVIPKTLPSDAEIQMIQSRTVLLPVIKKYKQDILATPDQFPVLGRISELLSDPGQPMPALLGMRSFAWGGEELNVDTLDVPSRFINKEMTLRALANNRYELIDPNGNKVLEGAVGTPVAGNGVTMLVRQLVARPGTEFTVARFSEFAAVQRFSGKLKVAESTKESGVVQISYENKSPELAQAITNSIAQTYIASHVDQKRQDAGLTRDFIESELPRLKDELKRADTELSDYRTQANSMAPSAEASSYLKGTLDIETQIATLRMQRTQTASRFAPGTRELQTIDQQLATLEQQRKQYDSRFNQLPESDRKTADLTRNAKVAEDIYVAMLDKSRELQVTRAGTIGNVHLVDTALYPTEPSKPKRLLVIAGGIVGGLIISGLYIFLRQRKSVSIVHSPDAAERHLQLPVFGAVAFSDQQLRLDESPLRGRLPGMPYEHASDAAKELAEAGIGDPHADPATLLLATTSQSEEAIEALRAIRTSLMRDVNGARNNVLAVAGATPGIGKTFIASNLAVLHAQAGNRVLLIDGDLRRGQVASQFGLAHTAGLAEVLTHRRELEEVVQASGVPGLSVISNGVPPANPSKLLSTTRLRSLLEQLMPQYDLVIIDTPAVLAVSDAVMVGAAAGSTLVVVRPSAQSEAELGEAIKRLDLAGARVAGAIFNAMPKRRSDKRIRAYSSSYGAPSYGPSQP</sequence>
<dbReference type="InterPro" id="IPR025669">
    <property type="entry name" value="AAA_dom"/>
</dbReference>
<dbReference type="SUPFAM" id="SSF52540">
    <property type="entry name" value="P-loop containing nucleoside triphosphate hydrolases"/>
    <property type="match status" value="1"/>
</dbReference>
<dbReference type="Pfam" id="PF13614">
    <property type="entry name" value="AAA_31"/>
    <property type="match status" value="1"/>
</dbReference>